<sequence length="292" mass="31194">MNVLSEIIHEALNHQGGYASVDGNGDVTRFIEVAPAGVRYLSLNDVMTPKSGSQFTLSGSLAINSLVVRAGAEVIRIQPVEQSPAGASITLKQLEGKFVTVESANFSAVPDGVEVTDSIAPYLVAAYDSTTAPCYGVAFNLTRKQLKHEFVDDTIMRAVNTAIELGISNLADFVLLNHLETEAQTMNDVTFKGLAKVAAARGLRWDELRALAGGECTGLEVDGTGILRAFGVRAELSKNTSKTIIGAFSRTAIGIDDEIRIIAKREKNGSVQVVVWVNAQALVPDNTAFWKA</sequence>
<name>A0A318PFH2_SERPL</name>
<evidence type="ECO:0008006" key="3">
    <source>
        <dbReference type="Google" id="ProtNLM"/>
    </source>
</evidence>
<gene>
    <name evidence="1" type="ORF">CT690_15890</name>
</gene>
<evidence type="ECO:0000313" key="2">
    <source>
        <dbReference type="Proteomes" id="UP000248196"/>
    </source>
</evidence>
<dbReference type="Proteomes" id="UP000248196">
    <property type="component" value="Unassembled WGS sequence"/>
</dbReference>
<dbReference type="EMBL" id="PESE01000004">
    <property type="protein sequence ID" value="PYD38357.1"/>
    <property type="molecule type" value="Genomic_DNA"/>
</dbReference>
<dbReference type="RefSeq" id="WP_004948695.1">
    <property type="nucleotide sequence ID" value="NZ_PESE01000004.1"/>
</dbReference>
<organism evidence="1 2">
    <name type="scientific">Serratia plymuthica</name>
    <dbReference type="NCBI Taxonomy" id="82996"/>
    <lineage>
        <taxon>Bacteria</taxon>
        <taxon>Pseudomonadati</taxon>
        <taxon>Pseudomonadota</taxon>
        <taxon>Gammaproteobacteria</taxon>
        <taxon>Enterobacterales</taxon>
        <taxon>Yersiniaceae</taxon>
        <taxon>Serratia</taxon>
    </lineage>
</organism>
<comment type="caution">
    <text evidence="1">The sequence shown here is derived from an EMBL/GenBank/DDBJ whole genome shotgun (WGS) entry which is preliminary data.</text>
</comment>
<protein>
    <recommendedName>
        <fullName evidence="3">Phage major capsid protein</fullName>
    </recommendedName>
</protein>
<dbReference type="OrthoDB" id="6007727at2"/>
<proteinExistence type="predicted"/>
<accession>A0A318PFH2</accession>
<evidence type="ECO:0000313" key="1">
    <source>
        <dbReference type="EMBL" id="PYD38357.1"/>
    </source>
</evidence>
<dbReference type="AlphaFoldDB" id="A0A318PFH2"/>
<reference evidence="1 2" key="1">
    <citation type="submission" date="2017-11" db="EMBL/GenBank/DDBJ databases">
        <title>Genome sequence of the oocydin A producing rhizobacterium Serratia plymuthica 4Rx5.</title>
        <authorList>
            <person name="Matilla M.A."/>
            <person name="Udaondo Z."/>
            <person name="Salmond G.P.C."/>
        </authorList>
    </citation>
    <scope>NUCLEOTIDE SEQUENCE [LARGE SCALE GENOMIC DNA]</scope>
    <source>
        <strain evidence="1 2">4Rx5</strain>
    </source>
</reference>